<sequence length="128" mass="14862">MFFSNPDLNSGWTNRTLKYQATQMSQNRPYMGGAHPGVPSLWGTRSPVSPRGWCPLGGPHTGGFCFYFYFIPFQFLFLILFCFSVISFFFYLYYPCLYFYFFTSVYILFCSAVSDGREVLVFCPRRVG</sequence>
<feature type="transmembrane region" description="Helical" evidence="1">
    <location>
        <begin position="97"/>
        <end position="116"/>
    </location>
</feature>
<reference evidence="2" key="1">
    <citation type="submission" date="2021-05" db="EMBL/GenBank/DDBJ databases">
        <authorList>
            <person name="Alioto T."/>
            <person name="Alioto T."/>
            <person name="Gomez Garrido J."/>
        </authorList>
    </citation>
    <scope>NUCLEOTIDE SEQUENCE</scope>
</reference>
<feature type="transmembrane region" description="Helical" evidence="1">
    <location>
        <begin position="66"/>
        <end position="91"/>
    </location>
</feature>
<keyword evidence="1" id="KW-1133">Transmembrane helix</keyword>
<keyword evidence="1" id="KW-0812">Transmembrane</keyword>
<name>A0A8D8ZUK5_9HEMI</name>
<dbReference type="AlphaFoldDB" id="A0A8D8ZUK5"/>
<proteinExistence type="predicted"/>
<organism evidence="2">
    <name type="scientific">Cacopsylla melanoneura</name>
    <dbReference type="NCBI Taxonomy" id="428564"/>
    <lineage>
        <taxon>Eukaryota</taxon>
        <taxon>Metazoa</taxon>
        <taxon>Ecdysozoa</taxon>
        <taxon>Arthropoda</taxon>
        <taxon>Hexapoda</taxon>
        <taxon>Insecta</taxon>
        <taxon>Pterygota</taxon>
        <taxon>Neoptera</taxon>
        <taxon>Paraneoptera</taxon>
        <taxon>Hemiptera</taxon>
        <taxon>Sternorrhyncha</taxon>
        <taxon>Psylloidea</taxon>
        <taxon>Psyllidae</taxon>
        <taxon>Psyllinae</taxon>
        <taxon>Cacopsylla</taxon>
    </lineage>
</organism>
<evidence type="ECO:0000256" key="1">
    <source>
        <dbReference type="SAM" id="Phobius"/>
    </source>
</evidence>
<accession>A0A8D8ZUK5</accession>
<evidence type="ECO:0000313" key="2">
    <source>
        <dbReference type="EMBL" id="CAG6753609.1"/>
    </source>
</evidence>
<protein>
    <submittedName>
        <fullName evidence="2">Uncharacterized protein</fullName>
    </submittedName>
</protein>
<dbReference type="EMBL" id="HBUF01536947">
    <property type="protein sequence ID" value="CAG6753609.1"/>
    <property type="molecule type" value="Transcribed_RNA"/>
</dbReference>
<keyword evidence="1" id="KW-0472">Membrane</keyword>